<dbReference type="EMBL" id="JPOS01000039">
    <property type="protein sequence ID" value="KGE86914.1"/>
    <property type="molecule type" value="Genomic_DNA"/>
</dbReference>
<dbReference type="PROSITE" id="PS51257">
    <property type="entry name" value="PROKAR_LIPOPROTEIN"/>
    <property type="match status" value="1"/>
</dbReference>
<accession>A0A098S3I9</accession>
<name>A0A098S3I9_9BACT</name>
<reference evidence="2 3" key="1">
    <citation type="journal article" date="2014" name="Int. J. Syst. Evol. Microbiol.">
        <title>Phaeodactylibacter xiamenensis gen. nov., sp. nov., a member of the family Saprospiraceae isolated from the marine alga Phaeodactylum tricornutum.</title>
        <authorList>
            <person name="Chen Z.Jr."/>
            <person name="Lei X."/>
            <person name="Lai Q."/>
            <person name="Li Y."/>
            <person name="Zhang B."/>
            <person name="Zhang J."/>
            <person name="Zhang H."/>
            <person name="Yang L."/>
            <person name="Zheng W."/>
            <person name="Tian Y."/>
            <person name="Yu Z."/>
            <person name="Xu H.Jr."/>
            <person name="Zheng T."/>
        </authorList>
    </citation>
    <scope>NUCLEOTIDE SEQUENCE [LARGE SCALE GENOMIC DNA]</scope>
    <source>
        <strain evidence="2 3">KD52</strain>
    </source>
</reference>
<proteinExistence type="predicted"/>
<dbReference type="AlphaFoldDB" id="A0A098S3I9"/>
<keyword evidence="1" id="KW-0732">Signal</keyword>
<feature type="signal peptide" evidence="1">
    <location>
        <begin position="1"/>
        <end position="27"/>
    </location>
</feature>
<evidence type="ECO:0000313" key="3">
    <source>
        <dbReference type="Proteomes" id="UP000029736"/>
    </source>
</evidence>
<comment type="caution">
    <text evidence="2">The sequence shown here is derived from an EMBL/GenBank/DDBJ whole genome shotgun (WGS) entry which is preliminary data.</text>
</comment>
<dbReference type="Proteomes" id="UP000029736">
    <property type="component" value="Unassembled WGS sequence"/>
</dbReference>
<feature type="chain" id="PRO_5001939822" evidence="1">
    <location>
        <begin position="28"/>
        <end position="176"/>
    </location>
</feature>
<gene>
    <name evidence="2" type="ORF">IX84_17830</name>
</gene>
<sequence>MSFNRKFFQMKTTALVLLLGLGFAAFSCVQPPDYPVEPELEYIGFNKLTFPQGGANAPFDTLVLRLGFTDGDGDLGNDDSAIDIFITDSRTPDFPEIRKLPVIPEEGVGNGISGEIILRFPNQVSQLCCLVEGEQGCSGPIPGVPSDTFSYQVQIQDRAGNLSNVVQTEMVTLICN</sequence>
<evidence type="ECO:0000313" key="2">
    <source>
        <dbReference type="EMBL" id="KGE86914.1"/>
    </source>
</evidence>
<protein>
    <submittedName>
        <fullName evidence="2">Uncharacterized protein</fullName>
    </submittedName>
</protein>
<keyword evidence="3" id="KW-1185">Reference proteome</keyword>
<organism evidence="2 3">
    <name type="scientific">Phaeodactylibacter xiamenensis</name>
    <dbReference type="NCBI Taxonomy" id="1524460"/>
    <lineage>
        <taxon>Bacteria</taxon>
        <taxon>Pseudomonadati</taxon>
        <taxon>Bacteroidota</taxon>
        <taxon>Saprospiria</taxon>
        <taxon>Saprospirales</taxon>
        <taxon>Haliscomenobacteraceae</taxon>
        <taxon>Phaeodactylibacter</taxon>
    </lineage>
</organism>
<evidence type="ECO:0000256" key="1">
    <source>
        <dbReference type="SAM" id="SignalP"/>
    </source>
</evidence>